<dbReference type="AlphaFoldDB" id="A0A8H3XAQ4"/>
<evidence type="ECO:0000313" key="3">
    <source>
        <dbReference type="Proteomes" id="UP000439903"/>
    </source>
</evidence>
<protein>
    <submittedName>
        <fullName evidence="2">Uncharacterized protein</fullName>
    </submittedName>
</protein>
<dbReference type="EMBL" id="WTPW01001440">
    <property type="protein sequence ID" value="KAF0435641.1"/>
    <property type="molecule type" value="Genomic_DNA"/>
</dbReference>
<feature type="compositionally biased region" description="Basic residues" evidence="1">
    <location>
        <begin position="1"/>
        <end position="10"/>
    </location>
</feature>
<organism evidence="2 3">
    <name type="scientific">Gigaspora margarita</name>
    <dbReference type="NCBI Taxonomy" id="4874"/>
    <lineage>
        <taxon>Eukaryota</taxon>
        <taxon>Fungi</taxon>
        <taxon>Fungi incertae sedis</taxon>
        <taxon>Mucoromycota</taxon>
        <taxon>Glomeromycotina</taxon>
        <taxon>Glomeromycetes</taxon>
        <taxon>Diversisporales</taxon>
        <taxon>Gigasporaceae</taxon>
        <taxon>Gigaspora</taxon>
    </lineage>
</organism>
<proteinExistence type="predicted"/>
<gene>
    <name evidence="2" type="ORF">F8M41_004763</name>
</gene>
<feature type="region of interest" description="Disordered" evidence="1">
    <location>
        <begin position="1"/>
        <end position="53"/>
    </location>
</feature>
<evidence type="ECO:0000256" key="1">
    <source>
        <dbReference type="SAM" id="MobiDB-lite"/>
    </source>
</evidence>
<comment type="caution">
    <text evidence="2">The sequence shown here is derived from an EMBL/GenBank/DDBJ whole genome shotgun (WGS) entry which is preliminary data.</text>
</comment>
<accession>A0A8H3XAQ4</accession>
<dbReference type="Proteomes" id="UP000439903">
    <property type="component" value="Unassembled WGS sequence"/>
</dbReference>
<keyword evidence="3" id="KW-1185">Reference proteome</keyword>
<reference evidence="2 3" key="1">
    <citation type="journal article" date="2019" name="Environ. Microbiol.">
        <title>At the nexus of three kingdoms: the genome of the mycorrhizal fungus Gigaspora margarita provides insights into plant, endobacterial and fungal interactions.</title>
        <authorList>
            <person name="Venice F."/>
            <person name="Ghignone S."/>
            <person name="Salvioli di Fossalunga A."/>
            <person name="Amselem J."/>
            <person name="Novero M."/>
            <person name="Xianan X."/>
            <person name="Sedzielewska Toro K."/>
            <person name="Morin E."/>
            <person name="Lipzen A."/>
            <person name="Grigoriev I.V."/>
            <person name="Henrissat B."/>
            <person name="Martin F.M."/>
            <person name="Bonfante P."/>
        </authorList>
    </citation>
    <scope>NUCLEOTIDE SEQUENCE [LARGE SCALE GENOMIC DNA]</scope>
    <source>
        <strain evidence="2 3">BEG34</strain>
    </source>
</reference>
<evidence type="ECO:0000313" key="2">
    <source>
        <dbReference type="EMBL" id="KAF0435641.1"/>
    </source>
</evidence>
<name>A0A8H3XAQ4_GIGMA</name>
<feature type="compositionally biased region" description="Polar residues" evidence="1">
    <location>
        <begin position="15"/>
        <end position="25"/>
    </location>
</feature>
<sequence>MTSNNKQRKWRPSDKFQQVLQQNTVNSNKEHKSNSKKGNPNHEQLQIERTQKKAVKLGVKTAELDLVAAENHRH</sequence>